<dbReference type="Proteomes" id="UP001595821">
    <property type="component" value="Unassembled WGS sequence"/>
</dbReference>
<dbReference type="SUPFAM" id="SSF52317">
    <property type="entry name" value="Class I glutamine amidotransferase-like"/>
    <property type="match status" value="1"/>
</dbReference>
<dbReference type="PROSITE" id="PS51273">
    <property type="entry name" value="GATASE_TYPE_1"/>
    <property type="match status" value="1"/>
</dbReference>
<dbReference type="GeneID" id="71855996"/>
<gene>
    <name evidence="2" type="ORF">ACFOZ7_03025</name>
</gene>
<dbReference type="AlphaFoldDB" id="A0ABD5NV71"/>
<dbReference type="PANTHER" id="PTHR42695:SF5">
    <property type="entry name" value="GLUTAMINE AMIDOTRANSFERASE YLR126C-RELATED"/>
    <property type="match status" value="1"/>
</dbReference>
<evidence type="ECO:0000313" key="3">
    <source>
        <dbReference type="Proteomes" id="UP001595821"/>
    </source>
</evidence>
<evidence type="ECO:0000313" key="2">
    <source>
        <dbReference type="EMBL" id="MFC4245978.1"/>
    </source>
</evidence>
<dbReference type="EMBL" id="JBHSDJ010000008">
    <property type="protein sequence ID" value="MFC4245978.1"/>
    <property type="molecule type" value="Genomic_DNA"/>
</dbReference>
<keyword evidence="2" id="KW-0315">Glutamine amidotransferase</keyword>
<comment type="caution">
    <text evidence="2">The sequence shown here is derived from an EMBL/GenBank/DDBJ whole genome shotgun (WGS) entry which is preliminary data.</text>
</comment>
<dbReference type="RefSeq" id="WP_246976233.1">
    <property type="nucleotide sequence ID" value="NZ_CP095398.1"/>
</dbReference>
<protein>
    <submittedName>
        <fullName evidence="2">Type 1 glutamine amidotransferase</fullName>
    </submittedName>
</protein>
<dbReference type="Gene3D" id="3.40.50.880">
    <property type="match status" value="1"/>
</dbReference>
<dbReference type="InterPro" id="IPR017926">
    <property type="entry name" value="GATASE"/>
</dbReference>
<dbReference type="InterPro" id="IPR044992">
    <property type="entry name" value="ChyE-like"/>
</dbReference>
<organism evidence="2 3">
    <name type="scientific">Natribaculum luteum</name>
    <dbReference type="NCBI Taxonomy" id="1586232"/>
    <lineage>
        <taxon>Archaea</taxon>
        <taxon>Methanobacteriati</taxon>
        <taxon>Methanobacteriota</taxon>
        <taxon>Stenosarchaea group</taxon>
        <taxon>Halobacteria</taxon>
        <taxon>Halobacteriales</taxon>
        <taxon>Natrialbaceae</taxon>
        <taxon>Natribaculum</taxon>
    </lineage>
</organism>
<name>A0ABD5NV71_9EURY</name>
<dbReference type="Pfam" id="PF00117">
    <property type="entry name" value="GATase"/>
    <property type="match status" value="1"/>
</dbReference>
<dbReference type="PANTHER" id="PTHR42695">
    <property type="entry name" value="GLUTAMINE AMIDOTRANSFERASE YLR126C-RELATED"/>
    <property type="match status" value="1"/>
</dbReference>
<sequence length="169" mass="19149">MEQYDGVVLSGSTASVYDDDHADWIEPAAEIVHRCRDQKVPLLGICFGHQLIHDALGGVVKEDRRRATFIEIEHIEDDLVLDGLDPIVPVLHADLVIEPGDELVTTARTAYNDHFCSRHNDAPIWTVQFHPEFTEQIKDEPSDWSDCDHSFDDSNATRVLENFAYYCLA</sequence>
<evidence type="ECO:0000259" key="1">
    <source>
        <dbReference type="Pfam" id="PF00117"/>
    </source>
</evidence>
<feature type="domain" description="Glutamine amidotransferase" evidence="1">
    <location>
        <begin position="3"/>
        <end position="137"/>
    </location>
</feature>
<accession>A0ABD5NV71</accession>
<dbReference type="InterPro" id="IPR029062">
    <property type="entry name" value="Class_I_gatase-like"/>
</dbReference>
<proteinExistence type="predicted"/>
<reference evidence="2 3" key="1">
    <citation type="journal article" date="2014" name="Int. J. Syst. Evol. Microbiol.">
        <title>Complete genome sequence of Corynebacterium casei LMG S-19264T (=DSM 44701T), isolated from a smear-ripened cheese.</title>
        <authorList>
            <consortium name="US DOE Joint Genome Institute (JGI-PGF)"/>
            <person name="Walter F."/>
            <person name="Albersmeier A."/>
            <person name="Kalinowski J."/>
            <person name="Ruckert C."/>
        </authorList>
    </citation>
    <scope>NUCLEOTIDE SEQUENCE [LARGE SCALE GENOMIC DNA]</scope>
    <source>
        <strain evidence="2 3">IBRC-M 10912</strain>
    </source>
</reference>